<feature type="transmembrane region" description="Helical" evidence="2">
    <location>
        <begin position="52"/>
        <end position="72"/>
    </location>
</feature>
<keyword evidence="2" id="KW-1133">Transmembrane helix</keyword>
<dbReference type="Proteomes" id="UP000719500">
    <property type="component" value="Unassembled WGS sequence"/>
</dbReference>
<dbReference type="NCBIfam" id="TIGR02123">
    <property type="entry name" value="TRAP_fused"/>
    <property type="match status" value="1"/>
</dbReference>
<feature type="transmembrane region" description="Helical" evidence="2">
    <location>
        <begin position="78"/>
        <end position="97"/>
    </location>
</feature>
<feature type="region of interest" description="Disordered" evidence="1">
    <location>
        <begin position="1"/>
        <end position="22"/>
    </location>
</feature>
<keyword evidence="5" id="KW-1185">Reference proteome</keyword>
<feature type="domain" description="TRAP C4-dicarboxylate transport system permease DctM subunit" evidence="3">
    <location>
        <begin position="151"/>
        <end position="597"/>
    </location>
</feature>
<feature type="transmembrane region" description="Helical" evidence="2">
    <location>
        <begin position="109"/>
        <end position="127"/>
    </location>
</feature>
<feature type="transmembrane region" description="Helical" evidence="2">
    <location>
        <begin position="374"/>
        <end position="392"/>
    </location>
</feature>
<accession>A0ABS2FYM9</accession>
<feature type="compositionally biased region" description="Basic and acidic residues" evidence="1">
    <location>
        <begin position="1"/>
        <end position="11"/>
    </location>
</feature>
<gene>
    <name evidence="4" type="ORF">H9X91_13385</name>
</gene>
<feature type="transmembrane region" description="Helical" evidence="2">
    <location>
        <begin position="533"/>
        <end position="555"/>
    </location>
</feature>
<reference evidence="4 5" key="1">
    <citation type="journal article" date="2021" name="Sci. Rep.">
        <title>The distribution of antibiotic resistance genes in chicken gut microbiota commensals.</title>
        <authorList>
            <person name="Juricova H."/>
            <person name="Matiasovicova J."/>
            <person name="Kubasova T."/>
            <person name="Cejkova D."/>
            <person name="Rychlik I."/>
        </authorList>
    </citation>
    <scope>NUCLEOTIDE SEQUENCE [LARGE SCALE GENOMIC DNA]</scope>
    <source>
        <strain evidence="4 5">An411</strain>
    </source>
</reference>
<feature type="transmembrane region" description="Helical" evidence="2">
    <location>
        <begin position="398"/>
        <end position="419"/>
    </location>
</feature>
<evidence type="ECO:0000259" key="3">
    <source>
        <dbReference type="Pfam" id="PF06808"/>
    </source>
</evidence>
<dbReference type="EMBL" id="JACSNX010000034">
    <property type="protein sequence ID" value="MBM6852428.1"/>
    <property type="molecule type" value="Genomic_DNA"/>
</dbReference>
<sequence length="676" mass="71601">MALFKKDRREPVPPAQTDVHDTSVGTAADVEAVMKKYDRESNTRVWEGLPKLVIRWLMVAFSVYCIIDTVFLSTRQEVRLPVFVGLILLFGFLTFPARKGDERVNHMPWYDIVLLIAGPGAYFFYAVNAQNVVQMSARVMQNDLYMIIGLIGILALVELCRRCVGLPILCVAGVLLVYTFFNLGGTADLKMTLYQVIRTMFYTFNGIFGGPISVCAKFIVVFIIFGAFLERTGIAQFFINLANAVAGAAPGGPAKVAVISSALCGMVSGSSVGNTVTTGSVTIPMMKKTGYKPEFAGAVEAAASTGGQIMPPIMGAAAFLMAEFTGEPYGTIAMRAILPAVLYFTGIYIAVHLEAKKLGLKGIPRDQLPRIRQLLPKIYLLAPLVLLVVMVSTNMYTMAFSAAIAIVAAVAVGLINNVVEIAGKSGDRSDFLTFGKIVDALEGGAKGSITVAVACGVAGIISGCITVTGLASKLLSTIVSLSGGHMIIALVLTMLCCIVLGMGVPTTANYCIMAATCAPILMDPSIGVTKMAAHFFVFYFGIVADITPPVALAAYAGSAIAKADPMKTGFNATKLAIAAFIVPYIFAFSPQMLFVDVTGTFQVVQICISALLGIFGVAAALNGFLYRPVPVLLRLLLAIGGLGMMIPGTASDIAGFVLVVGIVLYQRYSARRTAAA</sequence>
<dbReference type="InterPro" id="IPR011853">
    <property type="entry name" value="TRAP_DctM-Dct_fused"/>
</dbReference>
<evidence type="ECO:0000313" key="4">
    <source>
        <dbReference type="EMBL" id="MBM6852428.1"/>
    </source>
</evidence>
<feature type="transmembrane region" description="Helical" evidence="2">
    <location>
        <begin position="632"/>
        <end position="665"/>
    </location>
</feature>
<evidence type="ECO:0000256" key="2">
    <source>
        <dbReference type="SAM" id="Phobius"/>
    </source>
</evidence>
<feature type="transmembrane region" description="Helical" evidence="2">
    <location>
        <begin position="606"/>
        <end position="626"/>
    </location>
</feature>
<dbReference type="PANTHER" id="PTHR43849">
    <property type="entry name" value="BLL3936 PROTEIN"/>
    <property type="match status" value="1"/>
</dbReference>
<name>A0ABS2FYM9_9FIRM</name>
<protein>
    <submittedName>
        <fullName evidence="4">TRAP transporter permease</fullName>
    </submittedName>
</protein>
<feature type="transmembrane region" description="Helical" evidence="2">
    <location>
        <begin position="201"/>
        <end position="229"/>
    </location>
</feature>
<dbReference type="Pfam" id="PF06808">
    <property type="entry name" value="DctM"/>
    <property type="match status" value="1"/>
</dbReference>
<organism evidence="4 5">
    <name type="scientific">Oscillibacter valericigenes</name>
    <dbReference type="NCBI Taxonomy" id="351091"/>
    <lineage>
        <taxon>Bacteria</taxon>
        <taxon>Bacillati</taxon>
        <taxon>Bacillota</taxon>
        <taxon>Clostridia</taxon>
        <taxon>Eubacteriales</taxon>
        <taxon>Oscillospiraceae</taxon>
        <taxon>Oscillibacter</taxon>
    </lineage>
</organism>
<dbReference type="PANTHER" id="PTHR43849:SF2">
    <property type="entry name" value="BLL3936 PROTEIN"/>
    <property type="match status" value="1"/>
</dbReference>
<evidence type="ECO:0000313" key="5">
    <source>
        <dbReference type="Proteomes" id="UP000719500"/>
    </source>
</evidence>
<feature type="transmembrane region" description="Helical" evidence="2">
    <location>
        <begin position="487"/>
        <end position="512"/>
    </location>
</feature>
<feature type="transmembrane region" description="Helical" evidence="2">
    <location>
        <begin position="295"/>
        <end position="320"/>
    </location>
</feature>
<feature type="transmembrane region" description="Helical" evidence="2">
    <location>
        <begin position="139"/>
        <end position="157"/>
    </location>
</feature>
<feature type="transmembrane region" description="Helical" evidence="2">
    <location>
        <begin position="575"/>
        <end position="594"/>
    </location>
</feature>
<feature type="transmembrane region" description="Helical" evidence="2">
    <location>
        <begin position="451"/>
        <end position="475"/>
    </location>
</feature>
<keyword evidence="2" id="KW-0812">Transmembrane</keyword>
<comment type="caution">
    <text evidence="4">The sequence shown here is derived from an EMBL/GenBank/DDBJ whole genome shotgun (WGS) entry which is preliminary data.</text>
</comment>
<proteinExistence type="predicted"/>
<keyword evidence="2" id="KW-0472">Membrane</keyword>
<feature type="transmembrane region" description="Helical" evidence="2">
    <location>
        <begin position="332"/>
        <end position="353"/>
    </location>
</feature>
<dbReference type="RefSeq" id="WP_204805726.1">
    <property type="nucleotide sequence ID" value="NZ_JACSNS010000010.1"/>
</dbReference>
<evidence type="ECO:0000256" key="1">
    <source>
        <dbReference type="SAM" id="MobiDB-lite"/>
    </source>
</evidence>
<feature type="transmembrane region" description="Helical" evidence="2">
    <location>
        <begin position="164"/>
        <end position="181"/>
    </location>
</feature>
<dbReference type="InterPro" id="IPR010656">
    <property type="entry name" value="DctM"/>
</dbReference>